<proteinExistence type="predicted"/>
<keyword evidence="2" id="KW-0378">Hydrolase</keyword>
<feature type="compositionally biased region" description="Basic and acidic residues" evidence="1">
    <location>
        <begin position="213"/>
        <end position="224"/>
    </location>
</feature>
<feature type="compositionally biased region" description="Polar residues" evidence="1">
    <location>
        <begin position="93"/>
        <end position="127"/>
    </location>
</feature>
<sequence length="525" mass="56757">MATQAASTAPVSHRPDAPLESYPAQLSAPSASTHDTVRDTTQPPTRIDEGAEIPTRARGEISSEVTPQPSIPAVVVRNRQAEPLPAPVDTRAQAETRSQSAQISVPSNDSGHQARQLQSTAAPSRSFIRSISAPNLVRRDTAELASPLPDLSLYTLLDAADFLPQVGAKSIDKGKKRAIDVVDVSSDSEEDGGDVAEDGDEESESGESGGMRGRGEETEDEACRDLNVAVAGLDGEETESYNEDEEDSDTGSERSALRSSQRTSPSKRGRPSQGGEASTRKRGRPIGSGRGRGGKIRGQFSGRTILGFYSSNRQQTPMSTESRQTSHCTENRPTYASLDVPTRRGSSPSFTRLQRSSSLSLARASPNICDDGDMSPHVSVFESPSTSFSAHPGEDHTLPFRHRTQAAPPPTPSPSQLSTTFDDKKVKTLRRMHEEATTMRSVADQMRDLWIDFQNAYDRYTQDHVSLGQETSGCQGRIAEHVHFHVGLSSDVHLFAAAMQRALDDGADAPPKLRFKGVARRERDG</sequence>
<dbReference type="RefSeq" id="XP_012189631.1">
    <property type="nucleotide sequence ID" value="XM_012334241.1"/>
</dbReference>
<feature type="compositionally biased region" description="Acidic residues" evidence="1">
    <location>
        <begin position="234"/>
        <end position="250"/>
    </location>
</feature>
<feature type="compositionally biased region" description="Low complexity" evidence="1">
    <location>
        <begin position="355"/>
        <end position="365"/>
    </location>
</feature>
<dbReference type="OrthoDB" id="10489045at2759"/>
<gene>
    <name evidence="2" type="ORF">PHSY_003623</name>
</gene>
<dbReference type="GO" id="GO:0016787">
    <property type="term" value="F:hydrolase activity"/>
    <property type="evidence" value="ECO:0007669"/>
    <property type="project" value="UniProtKB-KW"/>
</dbReference>
<evidence type="ECO:0000313" key="3">
    <source>
        <dbReference type="Proteomes" id="UP000014071"/>
    </source>
</evidence>
<dbReference type="AlphaFoldDB" id="R9P417"/>
<name>R9P417_PSEHS</name>
<dbReference type="GeneID" id="24108910"/>
<feature type="region of interest" description="Disordered" evidence="1">
    <location>
        <begin position="1"/>
        <end position="127"/>
    </location>
</feature>
<feature type="compositionally biased region" description="Polar residues" evidence="1">
    <location>
        <begin position="27"/>
        <end position="44"/>
    </location>
</feature>
<dbReference type="EMBL" id="DF238800">
    <property type="protein sequence ID" value="GAC96044.1"/>
    <property type="molecule type" value="Genomic_DNA"/>
</dbReference>
<keyword evidence="3" id="KW-1185">Reference proteome</keyword>
<feature type="region of interest" description="Disordered" evidence="1">
    <location>
        <begin position="182"/>
        <end position="419"/>
    </location>
</feature>
<feature type="compositionally biased region" description="Polar residues" evidence="1">
    <location>
        <begin position="1"/>
        <end position="10"/>
    </location>
</feature>
<organism evidence="2 3">
    <name type="scientific">Pseudozyma hubeiensis (strain SY62)</name>
    <name type="common">Yeast</name>
    <dbReference type="NCBI Taxonomy" id="1305764"/>
    <lineage>
        <taxon>Eukaryota</taxon>
        <taxon>Fungi</taxon>
        <taxon>Dikarya</taxon>
        <taxon>Basidiomycota</taxon>
        <taxon>Ustilaginomycotina</taxon>
        <taxon>Ustilaginomycetes</taxon>
        <taxon>Ustilaginales</taxon>
        <taxon>Ustilaginaceae</taxon>
        <taxon>Pseudozyma</taxon>
    </lineage>
</organism>
<feature type="compositionally biased region" description="Acidic residues" evidence="1">
    <location>
        <begin position="186"/>
        <end position="205"/>
    </location>
</feature>
<protein>
    <submittedName>
        <fullName evidence="2">Ubiquitin carboxyl-terminal hydrolase</fullName>
    </submittedName>
</protein>
<accession>R9P417</accession>
<feature type="compositionally biased region" description="Polar residues" evidence="1">
    <location>
        <begin position="309"/>
        <end position="334"/>
    </location>
</feature>
<dbReference type="Proteomes" id="UP000014071">
    <property type="component" value="Unassembled WGS sequence"/>
</dbReference>
<dbReference type="HOGENOM" id="CLU_518881_0_0_1"/>
<feature type="compositionally biased region" description="Polar residues" evidence="1">
    <location>
        <begin position="344"/>
        <end position="354"/>
    </location>
</feature>
<reference evidence="3" key="1">
    <citation type="journal article" date="2013" name="Genome Announc.">
        <title>Draft genome sequence of the basidiomycetous yeast-like fungus Pseudozyma hubeiensis SY62, which produces an abundant amount of the biosurfactant mannosylerythritol lipids.</title>
        <authorList>
            <person name="Konishi M."/>
            <person name="Hatada Y."/>
            <person name="Horiuchi J."/>
        </authorList>
    </citation>
    <scope>NUCLEOTIDE SEQUENCE [LARGE SCALE GENOMIC DNA]</scope>
    <source>
        <strain evidence="3">SY62</strain>
    </source>
</reference>
<dbReference type="eggNOG" id="ENOG502TCX0">
    <property type="taxonomic scope" value="Eukaryota"/>
</dbReference>
<evidence type="ECO:0000313" key="2">
    <source>
        <dbReference type="EMBL" id="GAC96044.1"/>
    </source>
</evidence>
<evidence type="ECO:0000256" key="1">
    <source>
        <dbReference type="SAM" id="MobiDB-lite"/>
    </source>
</evidence>